<reference evidence="2" key="1">
    <citation type="journal article" date="2023" name="GigaByte">
        <title>Genome assembly of the bearded iris, Iris pallida Lam.</title>
        <authorList>
            <person name="Bruccoleri R.E."/>
            <person name="Oakeley E.J."/>
            <person name="Faust A.M.E."/>
            <person name="Altorfer M."/>
            <person name="Dessus-Babus S."/>
            <person name="Burckhardt D."/>
            <person name="Oertli M."/>
            <person name="Naumann U."/>
            <person name="Petersen F."/>
            <person name="Wong J."/>
        </authorList>
    </citation>
    <scope>NUCLEOTIDE SEQUENCE</scope>
    <source>
        <strain evidence="2">GSM-AAB239-AS_SAM_17_03QT</strain>
    </source>
</reference>
<dbReference type="InterPro" id="IPR051848">
    <property type="entry name" value="PGIP"/>
</dbReference>
<proteinExistence type="predicted"/>
<dbReference type="PANTHER" id="PTHR48059">
    <property type="entry name" value="POLYGALACTURONASE INHIBITOR 1"/>
    <property type="match status" value="1"/>
</dbReference>
<comment type="caution">
    <text evidence="2">The sequence shown here is derived from an EMBL/GenBank/DDBJ whole genome shotgun (WGS) entry which is preliminary data.</text>
</comment>
<accession>A0AAX6GCI0</accession>
<comment type="subcellular location">
    <subcellularLocation>
        <location evidence="1">Cell envelope</location>
    </subcellularLocation>
</comment>
<protein>
    <submittedName>
        <fullName evidence="2">Polygalacturonase inhibitor-like</fullName>
    </submittedName>
</protein>
<dbReference type="InterPro" id="IPR032675">
    <property type="entry name" value="LRR_dom_sf"/>
</dbReference>
<gene>
    <name evidence="2" type="ORF">M6B38_374835</name>
</gene>
<dbReference type="PANTHER" id="PTHR48059:SF4">
    <property type="entry name" value="POLYGALACTURONASE INHIBITOR 1-RELATED"/>
    <property type="match status" value="1"/>
</dbReference>
<sequence>MTSLNYIDLRSNKLYGHIPSCFRGSVYYIDFSSNRLSGHIPASLMNGYGGNDTFLSLANNRLTGRIPRSFDNINFYNINLSGNRLEGDASVLLGKAKFSTQIDVSRNRLSFDLSNVTYPEFLMELIISRNRIRGSINEQITELQWLGVLDMSYNRLCGPIPSGLRSYPSSTFEHNKCLCGTPLPPCT</sequence>
<dbReference type="Pfam" id="PF00560">
    <property type="entry name" value="LRR_1"/>
    <property type="match status" value="4"/>
</dbReference>
<dbReference type="Gene3D" id="3.80.10.10">
    <property type="entry name" value="Ribonuclease Inhibitor"/>
    <property type="match status" value="1"/>
</dbReference>
<evidence type="ECO:0000313" key="3">
    <source>
        <dbReference type="Proteomes" id="UP001140949"/>
    </source>
</evidence>
<reference evidence="2" key="2">
    <citation type="submission" date="2023-04" db="EMBL/GenBank/DDBJ databases">
        <authorList>
            <person name="Bruccoleri R.E."/>
            <person name="Oakeley E.J."/>
            <person name="Faust A.-M."/>
            <person name="Dessus-Babus S."/>
            <person name="Altorfer M."/>
            <person name="Burckhardt D."/>
            <person name="Oertli M."/>
            <person name="Naumann U."/>
            <person name="Petersen F."/>
            <person name="Wong J."/>
        </authorList>
    </citation>
    <scope>NUCLEOTIDE SEQUENCE</scope>
    <source>
        <strain evidence="2">GSM-AAB239-AS_SAM_17_03QT</strain>
        <tissue evidence="2">Leaf</tissue>
    </source>
</reference>
<evidence type="ECO:0000256" key="1">
    <source>
        <dbReference type="ARBA" id="ARBA00004196"/>
    </source>
</evidence>
<organism evidence="2 3">
    <name type="scientific">Iris pallida</name>
    <name type="common">Sweet iris</name>
    <dbReference type="NCBI Taxonomy" id="29817"/>
    <lineage>
        <taxon>Eukaryota</taxon>
        <taxon>Viridiplantae</taxon>
        <taxon>Streptophyta</taxon>
        <taxon>Embryophyta</taxon>
        <taxon>Tracheophyta</taxon>
        <taxon>Spermatophyta</taxon>
        <taxon>Magnoliopsida</taxon>
        <taxon>Liliopsida</taxon>
        <taxon>Asparagales</taxon>
        <taxon>Iridaceae</taxon>
        <taxon>Iridoideae</taxon>
        <taxon>Irideae</taxon>
        <taxon>Iris</taxon>
    </lineage>
</organism>
<dbReference type="AlphaFoldDB" id="A0AAX6GCI0"/>
<dbReference type="InterPro" id="IPR001611">
    <property type="entry name" value="Leu-rich_rpt"/>
</dbReference>
<dbReference type="Proteomes" id="UP001140949">
    <property type="component" value="Unassembled WGS sequence"/>
</dbReference>
<name>A0AAX6GCI0_IRIPA</name>
<dbReference type="EMBL" id="JANAVB010021399">
    <property type="protein sequence ID" value="KAJ6825921.1"/>
    <property type="molecule type" value="Genomic_DNA"/>
</dbReference>
<evidence type="ECO:0000313" key="2">
    <source>
        <dbReference type="EMBL" id="KAJ6825921.1"/>
    </source>
</evidence>
<dbReference type="SUPFAM" id="SSF52058">
    <property type="entry name" value="L domain-like"/>
    <property type="match status" value="1"/>
</dbReference>
<keyword evidence="3" id="KW-1185">Reference proteome</keyword>